<dbReference type="AlphaFoldDB" id="J9WCV1"/>
<feature type="region of interest" description="Disordered" evidence="1">
    <location>
        <begin position="105"/>
        <end position="166"/>
    </location>
</feature>
<sequence>MAGGRTAMGMTVALTRAATRRVHVLIVEVRGNWVLRAAVERRVAARGWCAAVSPADADVLAVCGMPGSELGEVVERIWDQLPGPRVRIDITDKESIDSALDRAGAELLDSGRQRDDARDRAQSPGPDHRGHHGGTAHGGTDHGGTDRGAMDHSGHHGMDHGAIEHGDMDHHNMDHDAMEHGAMEHGDMDHSAMDHSGHHGMDHGGMEMAPAGIALAEGGEDRDGLEMDVLHLRLGPVLPHWPAGLVLRCSLQGDVLAEAEAWIVDNDHESGYKAPPEHTELVAAARQCDHVVDLLELSGWWRASVIARRARDLLLGDSDVDRARELLDGLHKMLGKSRLLRWSLRDLAPLTAESLDRHELPAALAGDTYDRLLTRVGQARTLLREPLSSSLFELDSTKISDALPAVVRGLDVATARLVVASLGIDTARANESIPHG</sequence>
<reference evidence="2 3" key="1">
    <citation type="journal article" date="2007" name="PLoS ONE">
        <title>Molecular analysis of a leprosy immunotherapeutic bacillus provides insights into Mycobacterium evolution.</title>
        <authorList>
            <person name="Ahmed N."/>
            <person name="Saini V."/>
            <person name="Raghuvanshi S."/>
            <person name="Khurana J.P."/>
            <person name="Tyagi A.K."/>
            <person name="Tyagi A.K."/>
            <person name="Hasnain S.E."/>
        </authorList>
    </citation>
    <scope>NUCLEOTIDE SEQUENCE [LARGE SCALE GENOMIC DNA]</scope>
    <source>
        <strain evidence="2">MTCC 9506</strain>
    </source>
</reference>
<protein>
    <submittedName>
        <fullName evidence="2">Uncharacterized protein</fullName>
    </submittedName>
</protein>
<evidence type="ECO:0000313" key="2">
    <source>
        <dbReference type="EMBL" id="AFS14855.1"/>
    </source>
</evidence>
<proteinExistence type="predicted"/>
<feature type="compositionally biased region" description="Basic and acidic residues" evidence="1">
    <location>
        <begin position="139"/>
        <end position="166"/>
    </location>
</feature>
<accession>J9WCV1</accession>
<dbReference type="PATRIC" id="fig|1232724.3.peg.2884"/>
<gene>
    <name evidence="2" type="ORF">MIP_04189</name>
</gene>
<feature type="compositionally biased region" description="Basic and acidic residues" evidence="1">
    <location>
        <begin position="105"/>
        <end position="121"/>
    </location>
</feature>
<organism evidence="2 3">
    <name type="scientific">Mycobacterium indicus pranii (strain DSM 45239 / MTCC 9506)</name>
    <dbReference type="NCBI Taxonomy" id="1232724"/>
    <lineage>
        <taxon>Bacteria</taxon>
        <taxon>Bacillati</taxon>
        <taxon>Actinomycetota</taxon>
        <taxon>Actinomycetes</taxon>
        <taxon>Mycobacteriales</taxon>
        <taxon>Mycobacteriaceae</taxon>
        <taxon>Mycobacterium</taxon>
        <taxon>Mycobacterium avium complex (MAC)</taxon>
    </lineage>
</organism>
<dbReference type="HOGENOM" id="CLU_033151_0_0_11"/>
<dbReference type="KEGG" id="mid:MIP_04189"/>
<reference evidence="2 3" key="2">
    <citation type="journal article" date="2012" name="Nucleic Acids Res.">
        <title>Massive gene acquisitions in Mycobacterium indicus pranii provide a perspective on mycobacterial evolution.</title>
        <authorList>
            <person name="Saini V."/>
            <person name="Raghuvanshi S."/>
            <person name="Khurana J.P."/>
            <person name="Ahmed N."/>
            <person name="Hasnain S.E."/>
            <person name="Tyagi A.K."/>
            <person name="Tyagi A.K."/>
        </authorList>
    </citation>
    <scope>NUCLEOTIDE SEQUENCE [LARGE SCALE GENOMIC DNA]</scope>
    <source>
        <strain evidence="3">DSM 45239 / MTCC 9506</strain>
    </source>
</reference>
<evidence type="ECO:0000313" key="3">
    <source>
        <dbReference type="Proteomes" id="UP000007329"/>
    </source>
</evidence>
<dbReference type="EMBL" id="CP002275">
    <property type="protein sequence ID" value="AFS14855.1"/>
    <property type="molecule type" value="Genomic_DNA"/>
</dbReference>
<name>J9WCV1_MYCIP</name>
<dbReference type="Proteomes" id="UP000007329">
    <property type="component" value="Chromosome"/>
</dbReference>
<evidence type="ECO:0000256" key="1">
    <source>
        <dbReference type="SAM" id="MobiDB-lite"/>
    </source>
</evidence>